<evidence type="ECO:0000313" key="2">
    <source>
        <dbReference type="Proteomes" id="UP000439123"/>
    </source>
</evidence>
<protein>
    <submittedName>
        <fullName evidence="1">Uncharacterized protein</fullName>
    </submittedName>
</protein>
<accession>A0A653LA62</accession>
<dbReference type="EMBL" id="CABWLC010000020">
    <property type="protein sequence ID" value="VXA88446.1"/>
    <property type="molecule type" value="Genomic_DNA"/>
</dbReference>
<gene>
    <name evidence="1" type="ORF">AERO8C_70126</name>
</gene>
<proteinExistence type="predicted"/>
<dbReference type="Proteomes" id="UP000439123">
    <property type="component" value="Unassembled WGS sequence"/>
</dbReference>
<sequence>MVRSFDHNSLFIDSRVYFLWSFFGPKWKDNTF</sequence>
<reference evidence="1 2" key="1">
    <citation type="submission" date="2019-10" db="EMBL/GenBank/DDBJ databases">
        <authorList>
            <person name="Karimi E."/>
        </authorList>
    </citation>
    <scope>NUCLEOTIDE SEQUENCE [LARGE SCALE GENOMIC DNA]</scope>
    <source>
        <strain evidence="1">Aeromonas sp. 8C</strain>
    </source>
</reference>
<name>A0A653LA62_AERVE</name>
<dbReference type="AlphaFoldDB" id="A0A653LA62"/>
<evidence type="ECO:0000313" key="1">
    <source>
        <dbReference type="EMBL" id="VXA88446.1"/>
    </source>
</evidence>
<organism evidence="1 2">
    <name type="scientific">Aeromonas veronii</name>
    <dbReference type="NCBI Taxonomy" id="654"/>
    <lineage>
        <taxon>Bacteria</taxon>
        <taxon>Pseudomonadati</taxon>
        <taxon>Pseudomonadota</taxon>
        <taxon>Gammaproteobacteria</taxon>
        <taxon>Aeromonadales</taxon>
        <taxon>Aeromonadaceae</taxon>
        <taxon>Aeromonas</taxon>
    </lineage>
</organism>